<name>A0ABD3ACA1_9GENT</name>
<sequence>MPVSLSKGALMSVNCNNDVIILDEDQMGETNSITLIIDSKPQTWAWQSWLKIRWLRHRTWRKTSIEELLTSLKTVDNMSEPCNRDEVEVVKADPKPIVPEYTLLRQFIMETLALT</sequence>
<protein>
    <submittedName>
        <fullName evidence="1">Uncharacterized protein</fullName>
    </submittedName>
</protein>
<proteinExistence type="predicted"/>
<organism evidence="1 2">
    <name type="scientific">Cinchona calisaya</name>
    <dbReference type="NCBI Taxonomy" id="153742"/>
    <lineage>
        <taxon>Eukaryota</taxon>
        <taxon>Viridiplantae</taxon>
        <taxon>Streptophyta</taxon>
        <taxon>Embryophyta</taxon>
        <taxon>Tracheophyta</taxon>
        <taxon>Spermatophyta</taxon>
        <taxon>Magnoliopsida</taxon>
        <taxon>eudicotyledons</taxon>
        <taxon>Gunneridae</taxon>
        <taxon>Pentapetalae</taxon>
        <taxon>asterids</taxon>
        <taxon>lamiids</taxon>
        <taxon>Gentianales</taxon>
        <taxon>Rubiaceae</taxon>
        <taxon>Cinchonoideae</taxon>
        <taxon>Cinchoneae</taxon>
        <taxon>Cinchona</taxon>
    </lineage>
</organism>
<gene>
    <name evidence="1" type="ORF">ACH5RR_008636</name>
</gene>
<accession>A0ABD3ACA1</accession>
<dbReference type="EMBL" id="JBJUIK010000004">
    <property type="protein sequence ID" value="KAL3529314.1"/>
    <property type="molecule type" value="Genomic_DNA"/>
</dbReference>
<evidence type="ECO:0000313" key="1">
    <source>
        <dbReference type="EMBL" id="KAL3529314.1"/>
    </source>
</evidence>
<dbReference type="AlphaFoldDB" id="A0ABD3ACA1"/>
<comment type="caution">
    <text evidence="1">The sequence shown here is derived from an EMBL/GenBank/DDBJ whole genome shotgun (WGS) entry which is preliminary data.</text>
</comment>
<reference evidence="1 2" key="1">
    <citation type="submission" date="2024-11" db="EMBL/GenBank/DDBJ databases">
        <title>A near-complete genome assembly of Cinchona calisaya.</title>
        <authorList>
            <person name="Lian D.C."/>
            <person name="Zhao X.W."/>
            <person name="Wei L."/>
        </authorList>
    </citation>
    <scope>NUCLEOTIDE SEQUENCE [LARGE SCALE GENOMIC DNA]</scope>
    <source>
        <tissue evidence="1">Nenye</tissue>
    </source>
</reference>
<keyword evidence="2" id="KW-1185">Reference proteome</keyword>
<dbReference type="Proteomes" id="UP001630127">
    <property type="component" value="Unassembled WGS sequence"/>
</dbReference>
<evidence type="ECO:0000313" key="2">
    <source>
        <dbReference type="Proteomes" id="UP001630127"/>
    </source>
</evidence>